<proteinExistence type="predicted"/>
<keyword evidence="2" id="KW-0255">Endonuclease</keyword>
<dbReference type="Pfam" id="PF04851">
    <property type="entry name" value="ResIII"/>
    <property type="match status" value="1"/>
</dbReference>
<evidence type="ECO:0000259" key="1">
    <source>
        <dbReference type="SMART" id="SM00487"/>
    </source>
</evidence>
<keyword evidence="2" id="KW-0540">Nuclease</keyword>
<dbReference type="EMBL" id="QZJW01000035">
    <property type="protein sequence ID" value="RJO60950.1"/>
    <property type="molecule type" value="Genomic_DNA"/>
</dbReference>
<dbReference type="GO" id="GO:0005524">
    <property type="term" value="F:ATP binding"/>
    <property type="evidence" value="ECO:0007669"/>
    <property type="project" value="InterPro"/>
</dbReference>
<organism evidence="2 3">
    <name type="scientific">candidate division WS5 bacterium</name>
    <dbReference type="NCBI Taxonomy" id="2093353"/>
    <lineage>
        <taxon>Bacteria</taxon>
        <taxon>candidate division WS5</taxon>
    </lineage>
</organism>
<gene>
    <name evidence="2" type="ORF">C4544_04050</name>
</gene>
<feature type="domain" description="Helicase ATP-binding" evidence="1">
    <location>
        <begin position="36"/>
        <end position="272"/>
    </location>
</feature>
<dbReference type="InterPro" id="IPR014001">
    <property type="entry name" value="Helicase_ATP-bd"/>
</dbReference>
<evidence type="ECO:0000313" key="3">
    <source>
        <dbReference type="Proteomes" id="UP000285655"/>
    </source>
</evidence>
<dbReference type="InterPro" id="IPR050742">
    <property type="entry name" value="Helicase_Restrict-Modif_Enz"/>
</dbReference>
<accession>A0A419DD36</accession>
<comment type="caution">
    <text evidence="2">The sequence shown here is derived from an EMBL/GenBank/DDBJ whole genome shotgun (WGS) entry which is preliminary data.</text>
</comment>
<reference evidence="2 3" key="1">
    <citation type="journal article" date="2017" name="ISME J.">
        <title>Energy and carbon metabolisms in a deep terrestrial subsurface fluid microbial community.</title>
        <authorList>
            <person name="Momper L."/>
            <person name="Jungbluth S.P."/>
            <person name="Lee M.D."/>
            <person name="Amend J.P."/>
        </authorList>
    </citation>
    <scope>NUCLEOTIDE SEQUENCE [LARGE SCALE GENOMIC DNA]</scope>
    <source>
        <strain evidence="2">SURF_29</strain>
    </source>
</reference>
<dbReference type="CDD" id="cd18785">
    <property type="entry name" value="SF2_C"/>
    <property type="match status" value="1"/>
</dbReference>
<dbReference type="InterPro" id="IPR006935">
    <property type="entry name" value="Helicase/UvrB_N"/>
</dbReference>
<dbReference type="GO" id="GO:0016787">
    <property type="term" value="F:hydrolase activity"/>
    <property type="evidence" value="ECO:0007669"/>
    <property type="project" value="InterPro"/>
</dbReference>
<dbReference type="AlphaFoldDB" id="A0A419DD36"/>
<sequence>MLIPKEYQTRALEALRLYFRECQRIGKASTAYYEVTEQIFGTGIPYREVRELPGLPYICLRIPTGGGKTLVACLSIGVAANDLLHADCPAVLWLVPSNAIKEQTINALKDRSHPYRKALEENMPAVSVLSIQEALYVTRPMLATCATIIVSTMQAFRVDEIEGRKVYEPSGALMDHFSGVDPVLLDSLEKYEDGRPIQSLANLLRLHRPIVIVDEAHNARTPLSFETLARFNPSCIIEYTATPNTEDSPSNVLHSVSAAELKADSMIKLPIRLETRPNWKELLGDTIVLRNHLEELAVAERRATGEYIRPIVLLQAQPKSQHHDTLTVEAVEQCLLEDFSIPAEQIRRATGVDRGLEGVDLADSSCVVRYIITVQALREGWDCPFAYVLCSVAEMRSSTAVEQILGRIMRLPKAQRKQSEELNMSFAFAASHNFIEAANSLEDALVQNGFNRQEAKDLITKIPQNPPGGLEQFWTNASEPVIEAPKLDTLPDEIASKVTYDDQKGELGFCGAMTIAEKMALQYCFKTPEGKAAVERVYRKIHGLLREQPKSPAERGEVFSIPLLSIKQGDLFEAFEQTHFLEVPWKLSKCSPELTEEEYSKKQFDGKFVEIDVSEQGRLAKRFLPDLHGQMALLAMDHTQSVSGLVYWLDRTIPHIDVHPSESGPFLTALLHHLIDERKYSISQLFHDKYTLRQKVVEKIEQHRRQAHRRAYQALLLPECATPLVVTPEVCFSFNPLEYPYGTRYQGSTTFNKHYYKEVGNLKDKGEEFDCAVFIDNLPEVKYWVRNIERRERHSFWLQTTTDKFYPDFVCLLNDGRYLVVEYKGEDRWTDEDSREKRALGELWEKRSNGSCLFIMPRGKNLDAIGAKVR</sequence>
<dbReference type="GO" id="GO:0003677">
    <property type="term" value="F:DNA binding"/>
    <property type="evidence" value="ECO:0007669"/>
    <property type="project" value="InterPro"/>
</dbReference>
<dbReference type="Gene3D" id="3.40.50.300">
    <property type="entry name" value="P-loop containing nucleotide triphosphate hydrolases"/>
    <property type="match status" value="2"/>
</dbReference>
<dbReference type="GO" id="GO:0004519">
    <property type="term" value="F:endonuclease activity"/>
    <property type="evidence" value="ECO:0007669"/>
    <property type="project" value="UniProtKB-KW"/>
</dbReference>
<dbReference type="GO" id="GO:0005829">
    <property type="term" value="C:cytosol"/>
    <property type="evidence" value="ECO:0007669"/>
    <property type="project" value="TreeGrafter"/>
</dbReference>
<dbReference type="SUPFAM" id="SSF52540">
    <property type="entry name" value="P-loop containing nucleoside triphosphate hydrolases"/>
    <property type="match status" value="2"/>
</dbReference>
<keyword evidence="2" id="KW-0378">Hydrolase</keyword>
<name>A0A419DD36_9BACT</name>
<dbReference type="Proteomes" id="UP000285655">
    <property type="component" value="Unassembled WGS sequence"/>
</dbReference>
<dbReference type="PANTHER" id="PTHR47396:SF1">
    <property type="entry name" value="ATP-DEPENDENT HELICASE IRC3-RELATED"/>
    <property type="match status" value="1"/>
</dbReference>
<dbReference type="SMART" id="SM00487">
    <property type="entry name" value="DEXDc"/>
    <property type="match status" value="1"/>
</dbReference>
<evidence type="ECO:0000313" key="2">
    <source>
        <dbReference type="EMBL" id="RJO60950.1"/>
    </source>
</evidence>
<dbReference type="PANTHER" id="PTHR47396">
    <property type="entry name" value="TYPE I RESTRICTION ENZYME ECOKI R PROTEIN"/>
    <property type="match status" value="1"/>
</dbReference>
<protein>
    <submittedName>
        <fullName evidence="2">Restriction endonuclease subunit R</fullName>
    </submittedName>
</protein>
<dbReference type="InterPro" id="IPR027417">
    <property type="entry name" value="P-loop_NTPase"/>
</dbReference>